<evidence type="ECO:0000313" key="6">
    <source>
        <dbReference type="Proteomes" id="UP001302745"/>
    </source>
</evidence>
<reference evidence="5" key="1">
    <citation type="journal article" date="2023" name="Mol. Phylogenet. Evol.">
        <title>Genome-scale phylogeny and comparative genomics of the fungal order Sordariales.</title>
        <authorList>
            <person name="Hensen N."/>
            <person name="Bonometti L."/>
            <person name="Westerberg I."/>
            <person name="Brannstrom I.O."/>
            <person name="Guillou S."/>
            <person name="Cros-Aarteil S."/>
            <person name="Calhoun S."/>
            <person name="Haridas S."/>
            <person name="Kuo A."/>
            <person name="Mondo S."/>
            <person name="Pangilinan J."/>
            <person name="Riley R."/>
            <person name="LaButti K."/>
            <person name="Andreopoulos B."/>
            <person name="Lipzen A."/>
            <person name="Chen C."/>
            <person name="Yan M."/>
            <person name="Daum C."/>
            <person name="Ng V."/>
            <person name="Clum A."/>
            <person name="Steindorff A."/>
            <person name="Ohm R.A."/>
            <person name="Martin F."/>
            <person name="Silar P."/>
            <person name="Natvig D.O."/>
            <person name="Lalanne C."/>
            <person name="Gautier V."/>
            <person name="Ament-Velasquez S.L."/>
            <person name="Kruys A."/>
            <person name="Hutchinson M.I."/>
            <person name="Powell A.J."/>
            <person name="Barry K."/>
            <person name="Miller A.N."/>
            <person name="Grigoriev I.V."/>
            <person name="Debuchy R."/>
            <person name="Gladieux P."/>
            <person name="Hiltunen Thoren M."/>
            <person name="Johannesson H."/>
        </authorList>
    </citation>
    <scope>NUCLEOTIDE SEQUENCE</scope>
    <source>
        <strain evidence="5">CBS 538.74</strain>
    </source>
</reference>
<dbReference type="PANTHER" id="PTHR31001">
    <property type="entry name" value="UNCHARACTERIZED TRANSCRIPTIONAL REGULATORY PROTEIN"/>
    <property type="match status" value="1"/>
</dbReference>
<organism evidence="5 6">
    <name type="scientific">Chaetomidium leptoderma</name>
    <dbReference type="NCBI Taxonomy" id="669021"/>
    <lineage>
        <taxon>Eukaryota</taxon>
        <taxon>Fungi</taxon>
        <taxon>Dikarya</taxon>
        <taxon>Ascomycota</taxon>
        <taxon>Pezizomycotina</taxon>
        <taxon>Sordariomycetes</taxon>
        <taxon>Sordariomycetidae</taxon>
        <taxon>Sordariales</taxon>
        <taxon>Chaetomiaceae</taxon>
        <taxon>Chaetomidium</taxon>
    </lineage>
</organism>
<name>A0AAN6VDW3_9PEZI</name>
<dbReference type="GO" id="GO:0006351">
    <property type="term" value="P:DNA-templated transcription"/>
    <property type="evidence" value="ECO:0007669"/>
    <property type="project" value="InterPro"/>
</dbReference>
<dbReference type="PANTHER" id="PTHR31001:SF61">
    <property type="entry name" value="ZN(II)2CYS6 TRANSCRIPTION FACTOR (EUROFUNG)"/>
    <property type="match status" value="1"/>
</dbReference>
<dbReference type="CDD" id="cd12148">
    <property type="entry name" value="fungal_TF_MHR"/>
    <property type="match status" value="1"/>
</dbReference>
<dbReference type="GO" id="GO:0008270">
    <property type="term" value="F:zinc ion binding"/>
    <property type="evidence" value="ECO:0007669"/>
    <property type="project" value="InterPro"/>
</dbReference>
<dbReference type="EMBL" id="MU857145">
    <property type="protein sequence ID" value="KAK4149577.1"/>
    <property type="molecule type" value="Genomic_DNA"/>
</dbReference>
<keyword evidence="2" id="KW-0539">Nucleus</keyword>
<accession>A0AAN6VDW3</accession>
<dbReference type="GO" id="GO:0003677">
    <property type="term" value="F:DNA binding"/>
    <property type="evidence" value="ECO:0007669"/>
    <property type="project" value="InterPro"/>
</dbReference>
<proteinExistence type="predicted"/>
<dbReference type="InterPro" id="IPR007219">
    <property type="entry name" value="XnlR_reg_dom"/>
</dbReference>
<keyword evidence="6" id="KW-1185">Reference proteome</keyword>
<evidence type="ECO:0000256" key="2">
    <source>
        <dbReference type="ARBA" id="ARBA00023242"/>
    </source>
</evidence>
<gene>
    <name evidence="5" type="ORF">C8A00DRAFT_37830</name>
</gene>
<protein>
    <recommendedName>
        <fullName evidence="4">Xylanolytic transcriptional activator regulatory domain-containing protein</fullName>
    </recommendedName>
</protein>
<sequence length="632" mass="70568">MTRHFRAARFDIHSGRVRTTNRAQDPAETQLPLPLPSETRLGPPITPIPPGPIEITTPPVQTGGFIGPGSYRTGLTANEGQTPLDMSGYSGTTASPGTTTTHTIDRKKLDLGLQIIDFVLEYYILLQNLMRHIYSVVRMPIAPHKLMLPAAEALFSTIRAEVAVNDDDAKLRTVIRIFQTMASLYLIHIYDRDFTLLDPDKRKKQDLVRPFHGITDTLTTLTTLYRFGDSSQHLYPIFIELTSTIYATGMHQDNVTGGSSPAEYPGFMHQWRRRCFTAVYAMDKTIATTLGRPPLVHRNYCVLDAPLDFDDDDLTGPELEFELGKLDENGWNTDGRPRTTTFMRLRYLLATVREEVLELHLGVNSIASTPDRAQLVLEKLQSVWNSCADIMKYSSAVWNSSMSSHDIWFLIRFYLDYLYSSFLIFRYNSRHNQSPESMQLHLRAAKDVLSTLVFNEQREVMREVRSDFSAVFLPYGLPCADTLAAELVYRPSSFSLGPGCGGLGGPSSTGSRPPLTRAEVVRDLTVYVSCLSWMPGRSGNSSGFSREVQAQLTQVLDQIIDSSLSPPPPPGGVTGGDDALAEKRDHHPGGIRGREAMDTGTTAVVNTNHLFFDWDMSIYLDSQLDLFSQSLL</sequence>
<comment type="subcellular location">
    <subcellularLocation>
        <location evidence="1">Nucleus</location>
    </subcellularLocation>
</comment>
<reference evidence="5" key="2">
    <citation type="submission" date="2023-05" db="EMBL/GenBank/DDBJ databases">
        <authorList>
            <consortium name="Lawrence Berkeley National Laboratory"/>
            <person name="Steindorff A."/>
            <person name="Hensen N."/>
            <person name="Bonometti L."/>
            <person name="Westerberg I."/>
            <person name="Brannstrom I.O."/>
            <person name="Guillou S."/>
            <person name="Cros-Aarteil S."/>
            <person name="Calhoun S."/>
            <person name="Haridas S."/>
            <person name="Kuo A."/>
            <person name="Mondo S."/>
            <person name="Pangilinan J."/>
            <person name="Riley R."/>
            <person name="Labutti K."/>
            <person name="Andreopoulos B."/>
            <person name="Lipzen A."/>
            <person name="Chen C."/>
            <person name="Yanf M."/>
            <person name="Daum C."/>
            <person name="Ng V."/>
            <person name="Clum A."/>
            <person name="Ohm R."/>
            <person name="Martin F."/>
            <person name="Silar P."/>
            <person name="Natvig D."/>
            <person name="Lalanne C."/>
            <person name="Gautier V."/>
            <person name="Ament-Velasquez S.L."/>
            <person name="Kruys A."/>
            <person name="Hutchinson M.I."/>
            <person name="Powell A.J."/>
            <person name="Barry K."/>
            <person name="Miller A.N."/>
            <person name="Grigoriev I.V."/>
            <person name="Debuchy R."/>
            <person name="Gladieux P."/>
            <person name="Thoren M.H."/>
            <person name="Johannesson H."/>
        </authorList>
    </citation>
    <scope>NUCLEOTIDE SEQUENCE</scope>
    <source>
        <strain evidence="5">CBS 538.74</strain>
    </source>
</reference>
<dbReference type="Proteomes" id="UP001302745">
    <property type="component" value="Unassembled WGS sequence"/>
</dbReference>
<feature type="domain" description="Xylanolytic transcriptional activator regulatory" evidence="4">
    <location>
        <begin position="250"/>
        <end position="311"/>
    </location>
</feature>
<comment type="caution">
    <text evidence="5">The sequence shown here is derived from an EMBL/GenBank/DDBJ whole genome shotgun (WGS) entry which is preliminary data.</text>
</comment>
<evidence type="ECO:0000256" key="1">
    <source>
        <dbReference type="ARBA" id="ARBA00004123"/>
    </source>
</evidence>
<evidence type="ECO:0000259" key="4">
    <source>
        <dbReference type="Pfam" id="PF04082"/>
    </source>
</evidence>
<dbReference type="Pfam" id="PF04082">
    <property type="entry name" value="Fungal_trans"/>
    <property type="match status" value="1"/>
</dbReference>
<feature type="region of interest" description="Disordered" evidence="3">
    <location>
        <begin position="561"/>
        <end position="596"/>
    </location>
</feature>
<feature type="region of interest" description="Disordered" evidence="3">
    <location>
        <begin position="1"/>
        <end position="40"/>
    </location>
</feature>
<dbReference type="InterPro" id="IPR050613">
    <property type="entry name" value="Sec_Metabolite_Reg"/>
</dbReference>
<dbReference type="AlphaFoldDB" id="A0AAN6VDW3"/>
<feature type="compositionally biased region" description="Basic and acidic residues" evidence="3">
    <location>
        <begin position="580"/>
        <end position="596"/>
    </location>
</feature>
<evidence type="ECO:0000313" key="5">
    <source>
        <dbReference type="EMBL" id="KAK4149577.1"/>
    </source>
</evidence>
<evidence type="ECO:0000256" key="3">
    <source>
        <dbReference type="SAM" id="MobiDB-lite"/>
    </source>
</evidence>
<dbReference type="GO" id="GO:0005634">
    <property type="term" value="C:nucleus"/>
    <property type="evidence" value="ECO:0007669"/>
    <property type="project" value="UniProtKB-SubCell"/>
</dbReference>